<keyword evidence="2" id="KW-0175">Coiled coil</keyword>
<evidence type="ECO:0000256" key="2">
    <source>
        <dbReference type="HAMAP-Rule" id="MF_01867"/>
    </source>
</evidence>
<protein>
    <recommendedName>
        <fullName evidence="2">Putative cysteine ligase BshC</fullName>
        <ecNumber evidence="2">6.-.-.-</ecNumber>
    </recommendedName>
</protein>
<dbReference type="Pfam" id="PF10079">
    <property type="entry name" value="Rossmann-like_BshC"/>
    <property type="match status" value="1"/>
</dbReference>
<evidence type="ECO:0000313" key="5">
    <source>
        <dbReference type="EMBL" id="MBK9719963.1"/>
    </source>
</evidence>
<dbReference type="GO" id="GO:0016874">
    <property type="term" value="F:ligase activity"/>
    <property type="evidence" value="ECO:0007669"/>
    <property type="project" value="UniProtKB-UniRule"/>
</dbReference>
<keyword evidence="1 2" id="KW-0436">Ligase</keyword>
<reference evidence="5 6" key="1">
    <citation type="submission" date="2020-10" db="EMBL/GenBank/DDBJ databases">
        <title>Connecting structure to function with the recovery of over 1000 high-quality activated sludge metagenome-assembled genomes encoding full-length rRNA genes using long-read sequencing.</title>
        <authorList>
            <person name="Singleton C.M."/>
            <person name="Petriglieri F."/>
            <person name="Kristensen J.M."/>
            <person name="Kirkegaard R.H."/>
            <person name="Michaelsen T.Y."/>
            <person name="Andersen M.H."/>
            <person name="Karst S.M."/>
            <person name="Dueholm M.S."/>
            <person name="Nielsen P.H."/>
            <person name="Albertsen M."/>
        </authorList>
    </citation>
    <scope>NUCLEOTIDE SEQUENCE [LARGE SCALE GENOMIC DNA]</scope>
    <source>
        <strain evidence="5">Ribe_18-Q3-R11-54_BAT3C.373</strain>
    </source>
</reference>
<organism evidence="5 6">
    <name type="scientific">Candidatus Defluviibacterium haderslevense</name>
    <dbReference type="NCBI Taxonomy" id="2981993"/>
    <lineage>
        <taxon>Bacteria</taxon>
        <taxon>Pseudomonadati</taxon>
        <taxon>Bacteroidota</taxon>
        <taxon>Saprospiria</taxon>
        <taxon>Saprospirales</taxon>
        <taxon>Saprospiraceae</taxon>
        <taxon>Candidatus Defluviibacterium</taxon>
    </lineage>
</organism>
<evidence type="ECO:0000259" key="3">
    <source>
        <dbReference type="Pfam" id="PF10079"/>
    </source>
</evidence>
<comment type="similarity">
    <text evidence="2">Belongs to the BshC family.</text>
</comment>
<dbReference type="AlphaFoldDB" id="A0A9D7SDV4"/>
<dbReference type="HAMAP" id="MF_01867">
    <property type="entry name" value="BshC"/>
    <property type="match status" value="1"/>
</dbReference>
<evidence type="ECO:0000259" key="4">
    <source>
        <dbReference type="Pfam" id="PF24850"/>
    </source>
</evidence>
<dbReference type="Proteomes" id="UP000808349">
    <property type="component" value="Unassembled WGS sequence"/>
</dbReference>
<name>A0A9D7SDV4_9BACT</name>
<dbReference type="PIRSF" id="PIRSF012535">
    <property type="entry name" value="UCP012535"/>
    <property type="match status" value="1"/>
</dbReference>
<dbReference type="EC" id="6.-.-.-" evidence="2"/>
<sequence length="550" mass="64259">MQTIAPIFAKNRKFLVKPFNVKIEHLNPTQFQEFRKSDLEYWQSPELFINWINNLPDLDHILEQIEFKKTNFKNRSQLVDILLQQYSGFSDTDPIFTQINSLSSNNTFTILCAHQPCLLGGPLFWWYKIANTIKLASILKNKFPEYSFVPIYYSGNEDHDFEEVNHFSVFQQNIQWVSEETGAVGRFKTDGLKSVFETLKNLFGNDPESLHIINQFTLQAADCKTYKDFYRHFVHQIFGAHGLIYFDPDDASAKSLIKDILKAECLNQLIVKQTEQTIQELTKINYPIQAAPRPINLFYLKDQYRERLLFENDLYVTVDSKYKWSKEELMKEIDHHPEYFSPNVLVRPLYQETLFPNIMFVGGGAEISYWMELKQVFNSMNLTYPLLHRRISGWIIPANIQSKINKSILKYSDFTQSAVALEKQYLESTSTLPSAIKNVENDLHKVLQQYAILSNTINDSTHASTLAEIARIEKLTEGLKHKILKAEKQKFDEQLQKIIKIKEQLFPNNGLQERNQSGIQYYLQYGKSFVDKLIDSIEFNNKEVIVFLED</sequence>
<feature type="domain" description="Bacillithiol biosynthesis BshC C-terminal coiled-coil" evidence="4">
    <location>
        <begin position="395"/>
        <end position="543"/>
    </location>
</feature>
<dbReference type="Pfam" id="PF24850">
    <property type="entry name" value="CC_BshC"/>
    <property type="match status" value="1"/>
</dbReference>
<feature type="domain" description="Bacillithiol biosynthesis BshC N-terminal Rossmann-like" evidence="3">
    <location>
        <begin position="41"/>
        <end position="390"/>
    </location>
</feature>
<comment type="caution">
    <text evidence="5">The sequence shown here is derived from an EMBL/GenBank/DDBJ whole genome shotgun (WGS) entry which is preliminary data.</text>
</comment>
<evidence type="ECO:0000256" key="1">
    <source>
        <dbReference type="ARBA" id="ARBA00022598"/>
    </source>
</evidence>
<dbReference type="InterPro" id="IPR011199">
    <property type="entry name" value="Bacillithiol_biosynth_BshC"/>
</dbReference>
<dbReference type="InterPro" id="IPR055399">
    <property type="entry name" value="CC_BshC"/>
</dbReference>
<feature type="coiled-coil region" evidence="2">
    <location>
        <begin position="436"/>
        <end position="504"/>
    </location>
</feature>
<dbReference type="InterPro" id="IPR055398">
    <property type="entry name" value="Rossmann-like_BshC"/>
</dbReference>
<proteinExistence type="inferred from homology"/>
<evidence type="ECO:0000313" key="6">
    <source>
        <dbReference type="Proteomes" id="UP000808349"/>
    </source>
</evidence>
<dbReference type="EMBL" id="JADKFW010000021">
    <property type="protein sequence ID" value="MBK9719963.1"/>
    <property type="molecule type" value="Genomic_DNA"/>
</dbReference>
<gene>
    <name evidence="2 5" type="primary">bshC</name>
    <name evidence="5" type="ORF">IPO85_21125</name>
</gene>
<dbReference type="NCBIfam" id="TIGR03998">
    <property type="entry name" value="thiol_BshC"/>
    <property type="match status" value="1"/>
</dbReference>
<accession>A0A9D7SDV4</accession>